<dbReference type="PROSITE" id="PS50238">
    <property type="entry name" value="RHOGAP"/>
    <property type="match status" value="1"/>
</dbReference>
<feature type="domain" description="Rho-GAP" evidence="3">
    <location>
        <begin position="504"/>
        <end position="647"/>
    </location>
</feature>
<proteinExistence type="predicted"/>
<feature type="region of interest" description="Disordered" evidence="2">
    <location>
        <begin position="1"/>
        <end position="23"/>
    </location>
</feature>
<dbReference type="SUPFAM" id="SSF50729">
    <property type="entry name" value="PH domain-like"/>
    <property type="match status" value="1"/>
</dbReference>
<dbReference type="SUPFAM" id="SSF48350">
    <property type="entry name" value="GTPase activation domain, GAP"/>
    <property type="match status" value="1"/>
</dbReference>
<dbReference type="GO" id="GO:0005096">
    <property type="term" value="F:GTPase activator activity"/>
    <property type="evidence" value="ECO:0007669"/>
    <property type="project" value="UniProtKB-KW"/>
</dbReference>
<dbReference type="Gene3D" id="1.10.555.10">
    <property type="entry name" value="Rho GTPase activation protein"/>
    <property type="match status" value="1"/>
</dbReference>
<protein>
    <recommendedName>
        <fullName evidence="3">Rho-GAP domain-containing protein</fullName>
    </recommendedName>
</protein>
<evidence type="ECO:0000256" key="2">
    <source>
        <dbReference type="SAM" id="MobiDB-lite"/>
    </source>
</evidence>
<organism evidence="4">
    <name type="scientific">Timema shepardi</name>
    <name type="common">Walking stick</name>
    <dbReference type="NCBI Taxonomy" id="629360"/>
    <lineage>
        <taxon>Eukaryota</taxon>
        <taxon>Metazoa</taxon>
        <taxon>Ecdysozoa</taxon>
        <taxon>Arthropoda</taxon>
        <taxon>Hexapoda</taxon>
        <taxon>Insecta</taxon>
        <taxon>Pterygota</taxon>
        <taxon>Neoptera</taxon>
        <taxon>Polyneoptera</taxon>
        <taxon>Phasmatodea</taxon>
        <taxon>Timematodea</taxon>
        <taxon>Timematoidea</taxon>
        <taxon>Timematidae</taxon>
        <taxon>Timema</taxon>
    </lineage>
</organism>
<gene>
    <name evidence="4" type="ORF">TSIB3V08_LOCUS2193</name>
</gene>
<dbReference type="InterPro" id="IPR011993">
    <property type="entry name" value="PH-like_dom_sf"/>
</dbReference>
<name>A0A7R9AQ56_TIMSH</name>
<evidence type="ECO:0000256" key="1">
    <source>
        <dbReference type="ARBA" id="ARBA00022468"/>
    </source>
</evidence>
<dbReference type="SMART" id="SM00324">
    <property type="entry name" value="RhoGAP"/>
    <property type="match status" value="1"/>
</dbReference>
<dbReference type="InterPro" id="IPR000198">
    <property type="entry name" value="RhoGAP_dom"/>
</dbReference>
<feature type="compositionally biased region" description="Polar residues" evidence="2">
    <location>
        <begin position="1"/>
        <end position="12"/>
    </location>
</feature>
<dbReference type="InterPro" id="IPR047887">
    <property type="entry name" value="ARHGAP20_PH"/>
</dbReference>
<dbReference type="InterPro" id="IPR008936">
    <property type="entry name" value="Rho_GTPase_activation_prot"/>
</dbReference>
<dbReference type="CDD" id="cd17115">
    <property type="entry name" value="RA_RHG20"/>
    <property type="match status" value="1"/>
</dbReference>
<dbReference type="EMBL" id="OC000645">
    <property type="protein sequence ID" value="CAD7257948.1"/>
    <property type="molecule type" value="Genomic_DNA"/>
</dbReference>
<dbReference type="Pfam" id="PF00788">
    <property type="entry name" value="RA"/>
    <property type="match status" value="1"/>
</dbReference>
<sequence length="647" mass="72828">MLQTNLVTSQGFQRLPDGPLDPGFIPSTLNNGRAVKRGQEESDLERIQDLFPNDCLRLYDRDAHTMKMKGLIRKRSTTAARLQRALSAKTLRPETGPGDREQQVLPRGGQDKRQFLMEAPVQFTTGVQSQERHLFLFNDLLLVAKARSGGNFKLKDKVRVSELWLSRCVMDDVIEVNKSSETSFVMGWPTTNVVATFRRIIFKLVLFRKYALSLEIVETMTVLRHDDEIDSDDGNVVGCWALRRASRGRKGRRSLSLRTLDIGQAAGRWNQLGFDAGPATPVKDRKKGPQVDIKYATTGGRGHRNTQAARDLWWSKLSEVVATERDKEPRSTNIQVVYYDIATSIEYVSTTALWEKLCKTFSVGPDETARSCIRLALEHLEMRGLEVEDFQLWAKTTREEAPYPLIGHERPFAIKLSCLREGLSTEEGFDLDHCNNVHGPDPLAKCQFILRSKRKTSDCSVTAEAKKGSKKSRKSPMRIRQVFRRSVSKGEDCTDCPLGSLFGIPLTRLCDGDSLPKPVMAMLQQVFSKGPFTQGIFRKSANARLVRELRDKLDAGEDLPLDHVPVLVTAALLKEFLRSLPDPLLGGALYPLWMEAIECPDEQEKLLRIKRPREDCIGLVSDYSDRSTLGHVIANADINTTSQRDAT</sequence>
<accession>A0A7R9AQ56</accession>
<dbReference type="AlphaFoldDB" id="A0A7R9AQ56"/>
<reference evidence="4" key="1">
    <citation type="submission" date="2020-11" db="EMBL/GenBank/DDBJ databases">
        <authorList>
            <person name="Tran Van P."/>
        </authorList>
    </citation>
    <scope>NUCLEOTIDE SEQUENCE</scope>
</reference>
<dbReference type="InterPro" id="IPR047888">
    <property type="entry name" value="ARHGAP20_RA"/>
</dbReference>
<keyword evidence="1" id="KW-0343">GTPase activation</keyword>
<dbReference type="PANTHER" id="PTHR23179:SF3">
    <property type="entry name" value="RHO GTPASE-ACTIVATING PROTEIN 20"/>
    <property type="match status" value="1"/>
</dbReference>
<dbReference type="Pfam" id="PF00620">
    <property type="entry name" value="RhoGAP"/>
    <property type="match status" value="1"/>
</dbReference>
<feature type="region of interest" description="Disordered" evidence="2">
    <location>
        <begin position="88"/>
        <end position="107"/>
    </location>
</feature>
<dbReference type="InterPro" id="IPR000159">
    <property type="entry name" value="RA_dom"/>
</dbReference>
<dbReference type="Pfam" id="PF22286">
    <property type="entry name" value="RHG20_PH"/>
    <property type="match status" value="1"/>
</dbReference>
<evidence type="ECO:0000259" key="3">
    <source>
        <dbReference type="PROSITE" id="PS50238"/>
    </source>
</evidence>
<dbReference type="GO" id="GO:0007165">
    <property type="term" value="P:signal transduction"/>
    <property type="evidence" value="ECO:0007669"/>
    <property type="project" value="InterPro"/>
</dbReference>
<evidence type="ECO:0000313" key="4">
    <source>
        <dbReference type="EMBL" id="CAD7257948.1"/>
    </source>
</evidence>
<dbReference type="Gene3D" id="2.30.29.30">
    <property type="entry name" value="Pleckstrin-homology domain (PH domain)/Phosphotyrosine-binding domain (PTB)"/>
    <property type="match status" value="1"/>
</dbReference>
<dbReference type="PANTHER" id="PTHR23179">
    <property type="entry name" value="T-CELL ACTIVATION RHO GTPASE ACTIVATING PROTEIN-RELATED"/>
    <property type="match status" value="1"/>
</dbReference>
<dbReference type="CDD" id="cd13319">
    <property type="entry name" value="PH_RARhoGAP"/>
    <property type="match status" value="1"/>
</dbReference>